<dbReference type="EMBL" id="JBEPMM010000006">
    <property type="protein sequence ID" value="MET3692954.1"/>
    <property type="molecule type" value="Genomic_DNA"/>
</dbReference>
<gene>
    <name evidence="2" type="ORF">ABID43_002498</name>
</gene>
<protein>
    <submittedName>
        <fullName evidence="2">Uncharacterized protein</fullName>
    </submittedName>
</protein>
<feature type="region of interest" description="Disordered" evidence="1">
    <location>
        <begin position="44"/>
        <end position="99"/>
    </location>
</feature>
<evidence type="ECO:0000313" key="3">
    <source>
        <dbReference type="Proteomes" id="UP001549145"/>
    </source>
</evidence>
<accession>A0ABV2L5P0</accession>
<evidence type="ECO:0000256" key="1">
    <source>
        <dbReference type="SAM" id="MobiDB-lite"/>
    </source>
</evidence>
<sequence>MSGSQRPSASSLANEAHDLRLLLAILRTETKLVRLRRALSQKYNADQPRAPAGQSDGGRWVSDGGGSGDSIGSMPRTGGRWASLDGDPDAGTPQRTMLDGGGEVLSIRVRSGRGEWDEQHAVVTPDGDSRVFENAGEVQTIRDGQTGEVLSRSTFAGVGAAPAATVQPAFLPAAPFVVAPAIAATLEAAAMLFTVLAGRSAGLGKEPGSIALRYNFESDPERQFPVVWVGKVDQQALDQFCPHNQEVQIVTDDATRRLTALHPKLDKTRIGSLIHYEIGQTFKARGYPEIKIEYSLDKTTGLNARYGAQDSIRLDLYELAPDQMVCVYDPKTGKEGLHPKRALVLARTAKRHFPTSRGIIMIQVRPRP</sequence>
<comment type="caution">
    <text evidence="2">The sequence shown here is derived from an EMBL/GenBank/DDBJ whole genome shotgun (WGS) entry which is preliminary data.</text>
</comment>
<name>A0ABV2L5P0_9HYPH</name>
<keyword evidence="3" id="KW-1185">Reference proteome</keyword>
<organism evidence="2 3">
    <name type="scientific">Methylobacterium goesingense</name>
    <dbReference type="NCBI Taxonomy" id="243690"/>
    <lineage>
        <taxon>Bacteria</taxon>
        <taxon>Pseudomonadati</taxon>
        <taxon>Pseudomonadota</taxon>
        <taxon>Alphaproteobacteria</taxon>
        <taxon>Hyphomicrobiales</taxon>
        <taxon>Methylobacteriaceae</taxon>
        <taxon>Methylobacterium</taxon>
    </lineage>
</organism>
<reference evidence="2 3" key="1">
    <citation type="submission" date="2024-06" db="EMBL/GenBank/DDBJ databases">
        <title>Genomic Encyclopedia of Type Strains, Phase IV (KMG-IV): sequencing the most valuable type-strain genomes for metagenomic binning, comparative biology and taxonomic classification.</title>
        <authorList>
            <person name="Goeker M."/>
        </authorList>
    </citation>
    <scope>NUCLEOTIDE SEQUENCE [LARGE SCALE GENOMIC DNA]</scope>
    <source>
        <strain evidence="2 3">DSM 21331</strain>
    </source>
</reference>
<dbReference type="RefSeq" id="WP_238280816.1">
    <property type="nucleotide sequence ID" value="NZ_BPQL01000101.1"/>
</dbReference>
<evidence type="ECO:0000313" key="2">
    <source>
        <dbReference type="EMBL" id="MET3692954.1"/>
    </source>
</evidence>
<proteinExistence type="predicted"/>
<dbReference type="Proteomes" id="UP001549145">
    <property type="component" value="Unassembled WGS sequence"/>
</dbReference>